<dbReference type="GO" id="GO:0005975">
    <property type="term" value="P:carbohydrate metabolic process"/>
    <property type="evidence" value="ECO:0007669"/>
    <property type="project" value="InterPro"/>
</dbReference>
<protein>
    <submittedName>
        <fullName evidence="4">Polysaccharide deacetylase 2 family uncharacterized protein YibQ</fullName>
    </submittedName>
</protein>
<dbReference type="PANTHER" id="PTHR30105:SF2">
    <property type="entry name" value="DIVERGENT POLYSACCHARIDE DEACETYLASE SUPERFAMILY"/>
    <property type="match status" value="1"/>
</dbReference>
<dbReference type="Proteomes" id="UP001143400">
    <property type="component" value="Unassembled WGS sequence"/>
</dbReference>
<proteinExistence type="predicted"/>
<dbReference type="CDD" id="cd10936">
    <property type="entry name" value="CE4_DAC2"/>
    <property type="match status" value="1"/>
</dbReference>
<keyword evidence="2" id="KW-1133">Transmembrane helix</keyword>
<keyword evidence="5" id="KW-1185">Reference proteome</keyword>
<accession>A0A9W6IRW2</accession>
<dbReference type="InterPro" id="IPR011330">
    <property type="entry name" value="Glyco_hydro/deAcase_b/a-brl"/>
</dbReference>
<evidence type="ECO:0000313" key="4">
    <source>
        <dbReference type="EMBL" id="MBM7851177.1"/>
    </source>
</evidence>
<dbReference type="Pfam" id="PF04748">
    <property type="entry name" value="Polysacc_deac_2"/>
    <property type="match status" value="1"/>
</dbReference>
<dbReference type="SUPFAM" id="SSF88713">
    <property type="entry name" value="Glycoside hydrolase/deacetylase"/>
    <property type="match status" value="1"/>
</dbReference>
<evidence type="ECO:0000313" key="3">
    <source>
        <dbReference type="EMBL" id="GLK54234.1"/>
    </source>
</evidence>
<reference evidence="4 5" key="2">
    <citation type="submission" date="2021-01" db="EMBL/GenBank/DDBJ databases">
        <title>Genomic Encyclopedia of Type Strains, Phase IV (KMG-IV): sequencing the most valuable type-strain genomes for metagenomic binning, comparative biology and taxonomic classification.</title>
        <authorList>
            <person name="Goeker M."/>
        </authorList>
    </citation>
    <scope>NUCLEOTIDE SEQUENCE [LARGE SCALE GENOMIC DNA]</scope>
    <source>
        <strain evidence="4 5">DSM 6130</strain>
    </source>
</reference>
<dbReference type="EMBL" id="JAFBCY010000002">
    <property type="protein sequence ID" value="MBM7851177.1"/>
    <property type="molecule type" value="Genomic_DNA"/>
</dbReference>
<dbReference type="EMBL" id="BSFF01000001">
    <property type="protein sequence ID" value="GLK54234.1"/>
    <property type="molecule type" value="Genomic_DNA"/>
</dbReference>
<reference evidence="3" key="3">
    <citation type="submission" date="2023-01" db="EMBL/GenBank/DDBJ databases">
        <authorList>
            <person name="Sun Q."/>
            <person name="Evtushenko L."/>
        </authorList>
    </citation>
    <scope>NUCLEOTIDE SEQUENCE</scope>
    <source>
        <strain evidence="3">VKM B-1606</strain>
    </source>
</reference>
<feature type="compositionally biased region" description="Basic and acidic residues" evidence="1">
    <location>
        <begin position="82"/>
        <end position="92"/>
    </location>
</feature>
<comment type="caution">
    <text evidence="3">The sequence shown here is derived from an EMBL/GenBank/DDBJ whole genome shotgun (WGS) entry which is preliminary data.</text>
</comment>
<dbReference type="InterPro" id="IPR006837">
    <property type="entry name" value="Divergent_DAC"/>
</dbReference>
<gene>
    <name evidence="3" type="ORF">GCM10008170_02530</name>
    <name evidence="4" type="ORF">JOD31_001402</name>
</gene>
<dbReference type="AlphaFoldDB" id="A0A9W6IRW2"/>
<dbReference type="RefSeq" id="WP_204949586.1">
    <property type="nucleotide sequence ID" value="NZ_BSFF01000001.1"/>
</dbReference>
<evidence type="ECO:0000313" key="6">
    <source>
        <dbReference type="Proteomes" id="UP001143400"/>
    </source>
</evidence>
<name>A0A9W6IRW2_9HYPH</name>
<feature type="transmembrane region" description="Helical" evidence="2">
    <location>
        <begin position="31"/>
        <end position="51"/>
    </location>
</feature>
<evidence type="ECO:0000256" key="2">
    <source>
        <dbReference type="SAM" id="Phobius"/>
    </source>
</evidence>
<dbReference type="PANTHER" id="PTHR30105">
    <property type="entry name" value="UNCHARACTERIZED YIBQ-RELATED"/>
    <property type="match status" value="1"/>
</dbReference>
<keyword evidence="2" id="KW-0812">Transmembrane</keyword>
<feature type="region of interest" description="Disordered" evidence="1">
    <location>
        <begin position="72"/>
        <end position="103"/>
    </location>
</feature>
<dbReference type="Proteomes" id="UP000758856">
    <property type="component" value="Unassembled WGS sequence"/>
</dbReference>
<dbReference type="Gene3D" id="3.20.20.370">
    <property type="entry name" value="Glycoside hydrolase/deacetylase"/>
    <property type="match status" value="1"/>
</dbReference>
<sequence>MTHDDLEKPVEGRLAKTRAAAARRRPRVDPALVVAVAAVAVLAFGGVWAMVVTDPLGGQPVMTAAIERRGAPAPEAAAAPETHAEAKPEAAARDGVPIVRPGDPMPKSGPVIIRVPGAEDARPARGGAPAAPGEIDKALLEDSRYGGLPRVAADGRRPLDAYARGAETATGARVALVVGGLGVGREATLQALAALPAEVSVAFSPYGSDVADLVAKARGGGREVLLQAPMEPFDYPANDPGPQTLLTNLPASANLERLRWSLGRAEGYVGLAPLAGARFLETEPALQPIFVELARRGLMFIGGAPNRADKASPIASQAGLPFARPAVVVDAASDAEGVDVALARLEREARSGTVAVGWATLSPLLLKRVDIWRAGLAERGVALVPVSAAGGAQTRS</sequence>
<evidence type="ECO:0000313" key="5">
    <source>
        <dbReference type="Proteomes" id="UP000758856"/>
    </source>
</evidence>
<reference evidence="3" key="1">
    <citation type="journal article" date="2014" name="Int. J. Syst. Evol. Microbiol.">
        <title>Complete genome sequence of Corynebacterium casei LMG S-19264T (=DSM 44701T), isolated from a smear-ripened cheese.</title>
        <authorList>
            <consortium name="US DOE Joint Genome Institute (JGI-PGF)"/>
            <person name="Walter F."/>
            <person name="Albersmeier A."/>
            <person name="Kalinowski J."/>
            <person name="Ruckert C."/>
        </authorList>
    </citation>
    <scope>NUCLEOTIDE SEQUENCE</scope>
    <source>
        <strain evidence="3">VKM B-1606</strain>
    </source>
</reference>
<organism evidence="3 6">
    <name type="scientific">Methylopila capsulata</name>
    <dbReference type="NCBI Taxonomy" id="61654"/>
    <lineage>
        <taxon>Bacteria</taxon>
        <taxon>Pseudomonadati</taxon>
        <taxon>Pseudomonadota</taxon>
        <taxon>Alphaproteobacteria</taxon>
        <taxon>Hyphomicrobiales</taxon>
        <taxon>Methylopilaceae</taxon>
        <taxon>Methylopila</taxon>
    </lineage>
</organism>
<keyword evidence="2" id="KW-0472">Membrane</keyword>
<feature type="compositionally biased region" description="Low complexity" evidence="1">
    <location>
        <begin position="72"/>
        <end position="81"/>
    </location>
</feature>
<evidence type="ECO:0000256" key="1">
    <source>
        <dbReference type="SAM" id="MobiDB-lite"/>
    </source>
</evidence>